<gene>
    <name evidence="2" type="ORF">DY000_02031779</name>
</gene>
<proteinExistence type="predicted"/>
<organism evidence="2 3">
    <name type="scientific">Brassica cretica</name>
    <name type="common">Mustard</name>
    <dbReference type="NCBI Taxonomy" id="69181"/>
    <lineage>
        <taxon>Eukaryota</taxon>
        <taxon>Viridiplantae</taxon>
        <taxon>Streptophyta</taxon>
        <taxon>Embryophyta</taxon>
        <taxon>Tracheophyta</taxon>
        <taxon>Spermatophyta</taxon>
        <taxon>Magnoliopsida</taxon>
        <taxon>eudicotyledons</taxon>
        <taxon>Gunneridae</taxon>
        <taxon>Pentapetalae</taxon>
        <taxon>rosids</taxon>
        <taxon>malvids</taxon>
        <taxon>Brassicales</taxon>
        <taxon>Brassicaceae</taxon>
        <taxon>Brassiceae</taxon>
        <taxon>Brassica</taxon>
    </lineage>
</organism>
<sequence length="66" mass="6839">MVPNQTVGTTPSRVNDITGSDSGTKATPTGLTGANDATGTTQTQRIPPIWTSSQDRSLPINQTSIP</sequence>
<name>A0ABQ7DXR5_BRACR</name>
<evidence type="ECO:0000256" key="1">
    <source>
        <dbReference type="SAM" id="MobiDB-lite"/>
    </source>
</evidence>
<evidence type="ECO:0000313" key="2">
    <source>
        <dbReference type="EMBL" id="KAF3582802.1"/>
    </source>
</evidence>
<dbReference type="EMBL" id="QGKV02000649">
    <property type="protein sequence ID" value="KAF3582802.1"/>
    <property type="molecule type" value="Genomic_DNA"/>
</dbReference>
<accession>A0ABQ7DXR5</accession>
<dbReference type="Proteomes" id="UP000266723">
    <property type="component" value="Unassembled WGS sequence"/>
</dbReference>
<evidence type="ECO:0000313" key="3">
    <source>
        <dbReference type="Proteomes" id="UP000266723"/>
    </source>
</evidence>
<reference evidence="2 3" key="1">
    <citation type="journal article" date="2020" name="BMC Genomics">
        <title>Intraspecific diversification of the crop wild relative Brassica cretica Lam. using demographic model selection.</title>
        <authorList>
            <person name="Kioukis A."/>
            <person name="Michalopoulou V.A."/>
            <person name="Briers L."/>
            <person name="Pirintsos S."/>
            <person name="Studholme D.J."/>
            <person name="Pavlidis P."/>
            <person name="Sarris P.F."/>
        </authorList>
    </citation>
    <scope>NUCLEOTIDE SEQUENCE [LARGE SCALE GENOMIC DNA]</scope>
    <source>
        <strain evidence="3">cv. PFS-1207/04</strain>
    </source>
</reference>
<feature type="region of interest" description="Disordered" evidence="1">
    <location>
        <begin position="1"/>
        <end position="66"/>
    </location>
</feature>
<protein>
    <submittedName>
        <fullName evidence="2">Uncharacterized protein</fullName>
    </submittedName>
</protein>
<keyword evidence="3" id="KW-1185">Reference proteome</keyword>
<comment type="caution">
    <text evidence="2">The sequence shown here is derived from an EMBL/GenBank/DDBJ whole genome shotgun (WGS) entry which is preliminary data.</text>
</comment>